<dbReference type="Proteomes" id="UP000017548">
    <property type="component" value="Unassembled WGS sequence"/>
</dbReference>
<evidence type="ECO:0000313" key="2">
    <source>
        <dbReference type="EMBL" id="ESE40315.1"/>
    </source>
</evidence>
<dbReference type="RefSeq" id="WP_023267990.1">
    <property type="nucleotide sequence ID" value="NZ_AXZL01000072.1"/>
</dbReference>
<gene>
    <name evidence="2" type="ORF">SHD_3067</name>
</gene>
<protein>
    <submittedName>
        <fullName evidence="2">Transposase</fullName>
    </submittedName>
</protein>
<dbReference type="Pfam" id="PF11726">
    <property type="entry name" value="YagK_YfjJ_C"/>
    <property type="match status" value="1"/>
</dbReference>
<name>A0ABN0PK80_9GAMM</name>
<sequence>MSKSSNRNLTVLNARNFRGLPILQFKNGVYGEYLYNNLNLIYHALNRYAKVFAVRVDLRFPDYYNTDDNRYVTRFIESLKAKVTADYIAKCKNTEGYVHQSEVLYIWVQETGQLNRPHYHLCLFFNGNAYRSLGVFELGRPNMYNRIVNAWASALALDVVAAQGLVHFPKTPFYQLERVELGRIHLDHTIRELFRRLSYFAKVDSKTYGDGRRHYGCSRFLGRLQVGD</sequence>
<accession>A0ABN0PK80</accession>
<reference evidence="2 3" key="1">
    <citation type="journal article" date="2013" name="Genome Announc.">
        <title>Draft Genome Sequence of Shewanella decolorationis S12, a Dye-Degrading Bacterium Isolated from a Wastewater Treatment Plant.</title>
        <authorList>
            <person name="Xu M."/>
            <person name="Fang Y."/>
            <person name="Liu J."/>
            <person name="Chen X."/>
            <person name="Sun G."/>
            <person name="Guo J."/>
            <person name="Hua Z."/>
            <person name="Tu Q."/>
            <person name="Wu L."/>
            <person name="Zhou J."/>
            <person name="Liu X."/>
        </authorList>
    </citation>
    <scope>NUCLEOTIDE SEQUENCE [LARGE SCALE GENOMIC DNA]</scope>
    <source>
        <strain evidence="2 3">S12</strain>
    </source>
</reference>
<evidence type="ECO:0000313" key="3">
    <source>
        <dbReference type="Proteomes" id="UP000017548"/>
    </source>
</evidence>
<proteinExistence type="predicted"/>
<organism evidence="2 3">
    <name type="scientific">Shewanella decolorationis S12</name>
    <dbReference type="NCBI Taxonomy" id="1353536"/>
    <lineage>
        <taxon>Bacteria</taxon>
        <taxon>Pseudomonadati</taxon>
        <taxon>Pseudomonadota</taxon>
        <taxon>Gammaproteobacteria</taxon>
        <taxon>Alteromonadales</taxon>
        <taxon>Shewanellaceae</taxon>
        <taxon>Shewanella</taxon>
    </lineage>
</organism>
<comment type="caution">
    <text evidence="2">The sequence shown here is derived from an EMBL/GenBank/DDBJ whole genome shotgun (WGS) entry which is preliminary data.</text>
</comment>
<evidence type="ECO:0000259" key="1">
    <source>
        <dbReference type="Pfam" id="PF11726"/>
    </source>
</evidence>
<dbReference type="InterPro" id="IPR057271">
    <property type="entry name" value="YagK_YfjJ_C"/>
</dbReference>
<feature type="domain" description="YagK/YfjJ C-terminal" evidence="1">
    <location>
        <begin position="45"/>
        <end position="218"/>
    </location>
</feature>
<dbReference type="EMBL" id="AXZL01000072">
    <property type="protein sequence ID" value="ESE40315.1"/>
    <property type="molecule type" value="Genomic_DNA"/>
</dbReference>
<keyword evidence="3" id="KW-1185">Reference proteome</keyword>